<evidence type="ECO:0000313" key="15">
    <source>
        <dbReference type="Proteomes" id="UP000256601"/>
    </source>
</evidence>
<dbReference type="KEGG" id="yli:2910505"/>
<dbReference type="Proteomes" id="UP000256601">
    <property type="component" value="Unassembled WGS sequence"/>
</dbReference>
<evidence type="ECO:0000256" key="6">
    <source>
        <dbReference type="ARBA" id="ARBA00022792"/>
    </source>
</evidence>
<dbReference type="PRINTS" id="PR00926">
    <property type="entry name" value="MITOCARRIER"/>
</dbReference>
<dbReference type="OrthoDB" id="2139348at2759"/>
<evidence type="ECO:0000313" key="12">
    <source>
        <dbReference type="EMBL" id="AOW03691.1"/>
    </source>
</evidence>
<sequence length="316" mass="34009">MTTDTLKDSLKDVLYGSVAGATGKVFEYPFDTVKVRLQSQSDVNPQFKGPLDCFKQTFRNEGFLGFYRGISSPIVGAAAETASLFVFYGACQRLVKNMTGTPEDKLPMSTLLGCGAVAGALTSFILTPIELIKCQMQVQALYAKPHSAASVSSSSHKASLHTAVKQPQMGVYELVVDNLKTSGVKGLWKGQMGTLLRETGGSAAWFGAYEYVTKFFKEKNHSTHCSTVESLLAGAAAGMSYNLSLFPADTIKSRMQTESVTNGSSSGKGFFEVGKEIYQKGGIRALYRGCGITVSRAAPSSAIIFFTYEQLKKTFG</sequence>
<keyword evidence="5" id="KW-0677">Repeat</keyword>
<dbReference type="eggNOG" id="KOG0758">
    <property type="taxonomic scope" value="Eukaryota"/>
</dbReference>
<gene>
    <name evidence="13" type="ORF">B0I71DRAFT_15332</name>
    <name evidence="12" type="ORF">YALI1_D08734g</name>
</gene>
<dbReference type="InterPro" id="IPR050567">
    <property type="entry name" value="Mitochondrial_Carrier"/>
</dbReference>
<protein>
    <submittedName>
        <fullName evidence="13">Mitochondrial carrier domain-containing protein</fullName>
    </submittedName>
</protein>
<keyword evidence="4 10" id="KW-0812">Transmembrane</keyword>
<dbReference type="EMBL" id="KZ859103">
    <property type="protein sequence ID" value="RDW23192.1"/>
    <property type="molecule type" value="Genomic_DNA"/>
</dbReference>
<dbReference type="Pfam" id="PF00153">
    <property type="entry name" value="Mito_carr"/>
    <property type="match status" value="3"/>
</dbReference>
<evidence type="ECO:0000256" key="4">
    <source>
        <dbReference type="ARBA" id="ARBA00022692"/>
    </source>
</evidence>
<evidence type="ECO:0000256" key="7">
    <source>
        <dbReference type="ARBA" id="ARBA00022989"/>
    </source>
</evidence>
<dbReference type="GO" id="GO:1990575">
    <property type="term" value="P:mitochondrial L-ornithine transmembrane transport"/>
    <property type="evidence" value="ECO:0007669"/>
    <property type="project" value="EnsemblFungi"/>
</dbReference>
<evidence type="ECO:0000256" key="2">
    <source>
        <dbReference type="ARBA" id="ARBA00006375"/>
    </source>
</evidence>
<dbReference type="FunFam" id="1.50.40.10:FF:000109">
    <property type="entry name" value="Ornithine carrier protein AmcA/Ort1"/>
    <property type="match status" value="1"/>
</dbReference>
<dbReference type="OMA" id="PIDCFRQ"/>
<dbReference type="GeneID" id="2910505"/>
<dbReference type="SUPFAM" id="SSF103506">
    <property type="entry name" value="Mitochondrial carrier"/>
    <property type="match status" value="1"/>
</dbReference>
<dbReference type="PROSITE" id="PS50920">
    <property type="entry name" value="SOLCAR"/>
    <property type="match status" value="3"/>
</dbReference>
<feature type="repeat" description="Solcar" evidence="10">
    <location>
        <begin position="106"/>
        <end position="215"/>
    </location>
</feature>
<evidence type="ECO:0000256" key="5">
    <source>
        <dbReference type="ARBA" id="ARBA00022737"/>
    </source>
</evidence>
<dbReference type="EMBL" id="CP017556">
    <property type="protein sequence ID" value="AOW03691.1"/>
    <property type="molecule type" value="Genomic_DNA"/>
</dbReference>
<keyword evidence="8" id="KW-0496">Mitochondrion</keyword>
<evidence type="ECO:0000313" key="14">
    <source>
        <dbReference type="Proteomes" id="UP000182444"/>
    </source>
</evidence>
<evidence type="ECO:0000256" key="10">
    <source>
        <dbReference type="PROSITE-ProRule" id="PRU00282"/>
    </source>
</evidence>
<dbReference type="PANTHER" id="PTHR45624:SF31">
    <property type="entry name" value="MITOCHONDRIAL ORNITHINE TRANSPORTER 1"/>
    <property type="match status" value="1"/>
</dbReference>
<dbReference type="VEuPathDB" id="FungiDB:YALI0_D06798g"/>
<keyword evidence="6" id="KW-0999">Mitochondrion inner membrane</keyword>
<dbReference type="InterPro" id="IPR002067">
    <property type="entry name" value="MCP"/>
</dbReference>
<dbReference type="GO" id="GO:0006526">
    <property type="term" value="P:L-arginine biosynthetic process"/>
    <property type="evidence" value="ECO:0007669"/>
    <property type="project" value="EnsemblFungi"/>
</dbReference>
<evidence type="ECO:0000256" key="11">
    <source>
        <dbReference type="RuleBase" id="RU000488"/>
    </source>
</evidence>
<dbReference type="InterPro" id="IPR023395">
    <property type="entry name" value="MCP_dom_sf"/>
</dbReference>
<dbReference type="GO" id="GO:0000064">
    <property type="term" value="F:L-ornithine transmembrane transporter activity"/>
    <property type="evidence" value="ECO:0007669"/>
    <property type="project" value="EnsemblFungi"/>
</dbReference>
<comment type="similarity">
    <text evidence="2 11">Belongs to the mitochondrial carrier (TC 2.A.29) family.</text>
</comment>
<dbReference type="GO" id="GO:0005743">
    <property type="term" value="C:mitochondrial inner membrane"/>
    <property type="evidence" value="ECO:0007669"/>
    <property type="project" value="UniProtKB-SubCell"/>
</dbReference>
<comment type="subcellular location">
    <subcellularLocation>
        <location evidence="1">Mitochondrion inner membrane</location>
        <topology evidence="1">Multi-pass membrane protein</topology>
    </subcellularLocation>
</comment>
<keyword evidence="9 10" id="KW-0472">Membrane</keyword>
<feature type="repeat" description="Solcar" evidence="10">
    <location>
        <begin position="7"/>
        <end position="94"/>
    </location>
</feature>
<dbReference type="Proteomes" id="UP000182444">
    <property type="component" value="Chromosome 1D"/>
</dbReference>
<feature type="repeat" description="Solcar" evidence="10">
    <location>
        <begin position="225"/>
        <end position="314"/>
    </location>
</feature>
<evidence type="ECO:0000313" key="13">
    <source>
        <dbReference type="EMBL" id="RDW23192.1"/>
    </source>
</evidence>
<evidence type="ECO:0000256" key="8">
    <source>
        <dbReference type="ARBA" id="ARBA00023128"/>
    </source>
</evidence>
<name>A0A1D8NDI2_YARLL</name>
<dbReference type="InterPro" id="IPR018108">
    <property type="entry name" value="MCP_transmembrane"/>
</dbReference>
<proteinExistence type="inferred from homology"/>
<reference evidence="13 15" key="2">
    <citation type="submission" date="2018-07" db="EMBL/GenBank/DDBJ databases">
        <title>Draft Genome Assemblies for Five Robust Yarrowia lipolytica Strains Exhibiting High Lipid Production and Pentose Sugar Utilization and Sugar Alcohol Secretion from Undetoxified Lignocellulosic Biomass Hydrolysates.</title>
        <authorList>
            <consortium name="DOE Joint Genome Institute"/>
            <person name="Walker C."/>
            <person name="Ryu S."/>
            <person name="Na H."/>
            <person name="Zane M."/>
            <person name="LaButti K."/>
            <person name="Lipzen A."/>
            <person name="Haridas S."/>
            <person name="Barry K."/>
            <person name="Grigoriev I.V."/>
            <person name="Quarterman J."/>
            <person name="Slininger P."/>
            <person name="Dien B."/>
            <person name="Trinh C.T."/>
        </authorList>
    </citation>
    <scope>NUCLEOTIDE SEQUENCE [LARGE SCALE GENOMIC DNA]</scope>
    <source>
        <strain evidence="13 15">YB392</strain>
    </source>
</reference>
<keyword evidence="3 11" id="KW-0813">Transport</keyword>
<dbReference type="RefSeq" id="XP_502502.1">
    <property type="nucleotide sequence ID" value="XM_502502.1"/>
</dbReference>
<accession>A0A1D8NDI2</accession>
<keyword evidence="7" id="KW-1133">Transmembrane helix</keyword>
<dbReference type="PANTHER" id="PTHR45624">
    <property type="entry name" value="MITOCHONDRIAL BASIC AMINO ACIDS TRANSPORTER-RELATED"/>
    <property type="match status" value="1"/>
</dbReference>
<dbReference type="VEuPathDB" id="FungiDB:YALI1_D08734g"/>
<evidence type="ECO:0000256" key="3">
    <source>
        <dbReference type="ARBA" id="ARBA00022448"/>
    </source>
</evidence>
<dbReference type="Gene3D" id="1.50.40.10">
    <property type="entry name" value="Mitochondrial carrier domain"/>
    <property type="match status" value="2"/>
</dbReference>
<reference evidence="12 14" key="1">
    <citation type="journal article" date="2016" name="PLoS ONE">
        <title>Sequence Assembly of Yarrowia lipolytica Strain W29/CLIB89 Shows Transposable Element Diversity.</title>
        <authorList>
            <person name="Magnan C."/>
            <person name="Yu J."/>
            <person name="Chang I."/>
            <person name="Jahn E."/>
            <person name="Kanomata Y."/>
            <person name="Wu J."/>
            <person name="Zeller M."/>
            <person name="Oakes M."/>
            <person name="Baldi P."/>
            <person name="Sandmeyer S."/>
        </authorList>
    </citation>
    <scope>NUCLEOTIDE SEQUENCE [LARGE SCALE GENOMIC DNA]</scope>
    <source>
        <strain evidence="12">CLIB89</strain>
        <strain evidence="14">CLIB89(W29)</strain>
    </source>
</reference>
<dbReference type="AlphaFoldDB" id="A0A1D8NDI2"/>
<evidence type="ECO:0000256" key="1">
    <source>
        <dbReference type="ARBA" id="ARBA00004448"/>
    </source>
</evidence>
<organism evidence="12 14">
    <name type="scientific">Yarrowia lipolytica</name>
    <name type="common">Candida lipolytica</name>
    <dbReference type="NCBI Taxonomy" id="4952"/>
    <lineage>
        <taxon>Eukaryota</taxon>
        <taxon>Fungi</taxon>
        <taxon>Dikarya</taxon>
        <taxon>Ascomycota</taxon>
        <taxon>Saccharomycotina</taxon>
        <taxon>Dipodascomycetes</taxon>
        <taxon>Dipodascales</taxon>
        <taxon>Dipodascales incertae sedis</taxon>
        <taxon>Yarrowia</taxon>
    </lineage>
</organism>
<evidence type="ECO:0000256" key="9">
    <source>
        <dbReference type="ARBA" id="ARBA00023136"/>
    </source>
</evidence>